<dbReference type="GO" id="GO:0012505">
    <property type="term" value="C:endomembrane system"/>
    <property type="evidence" value="ECO:0007669"/>
    <property type="project" value="UniProtKB-SubCell"/>
</dbReference>
<keyword evidence="4 5" id="KW-0472">Membrane</keyword>
<name>A0A2S6GUL8_9PSEU</name>
<accession>A0A2S6GUL8</accession>
<dbReference type="EMBL" id="PTIX01000004">
    <property type="protein sequence ID" value="PPK68887.1"/>
    <property type="molecule type" value="Genomic_DNA"/>
</dbReference>
<evidence type="ECO:0000256" key="3">
    <source>
        <dbReference type="ARBA" id="ARBA00022989"/>
    </source>
</evidence>
<organism evidence="7 8">
    <name type="scientific">Actinokineospora auranticolor</name>
    <dbReference type="NCBI Taxonomy" id="155976"/>
    <lineage>
        <taxon>Bacteria</taxon>
        <taxon>Bacillati</taxon>
        <taxon>Actinomycetota</taxon>
        <taxon>Actinomycetes</taxon>
        <taxon>Pseudonocardiales</taxon>
        <taxon>Pseudonocardiaceae</taxon>
        <taxon>Actinokineospora</taxon>
    </lineage>
</organism>
<gene>
    <name evidence="7" type="ORF">CLV40_104131</name>
</gene>
<keyword evidence="3 5" id="KW-1133">Transmembrane helix</keyword>
<evidence type="ECO:0000259" key="6">
    <source>
        <dbReference type="Pfam" id="PF02656"/>
    </source>
</evidence>
<feature type="domain" description="DUF202" evidence="6">
    <location>
        <begin position="3"/>
        <end position="59"/>
    </location>
</feature>
<keyword evidence="8" id="KW-1185">Reference proteome</keyword>
<dbReference type="InterPro" id="IPR003807">
    <property type="entry name" value="DUF202"/>
</dbReference>
<dbReference type="Proteomes" id="UP000239203">
    <property type="component" value="Unassembled WGS sequence"/>
</dbReference>
<feature type="transmembrane region" description="Helical" evidence="5">
    <location>
        <begin position="65"/>
        <end position="86"/>
    </location>
</feature>
<keyword evidence="2 5" id="KW-0812">Transmembrane</keyword>
<evidence type="ECO:0000256" key="2">
    <source>
        <dbReference type="ARBA" id="ARBA00022692"/>
    </source>
</evidence>
<comment type="subcellular location">
    <subcellularLocation>
        <location evidence="1">Endomembrane system</location>
        <topology evidence="1">Multi-pass membrane protein</topology>
    </subcellularLocation>
</comment>
<evidence type="ECO:0000313" key="8">
    <source>
        <dbReference type="Proteomes" id="UP000239203"/>
    </source>
</evidence>
<evidence type="ECO:0000313" key="7">
    <source>
        <dbReference type="EMBL" id="PPK68887.1"/>
    </source>
</evidence>
<evidence type="ECO:0000256" key="5">
    <source>
        <dbReference type="SAM" id="Phobius"/>
    </source>
</evidence>
<feature type="transmembrane region" description="Helical" evidence="5">
    <location>
        <begin position="35"/>
        <end position="53"/>
    </location>
</feature>
<evidence type="ECO:0000256" key="4">
    <source>
        <dbReference type="ARBA" id="ARBA00023136"/>
    </source>
</evidence>
<sequence length="87" mass="8768">MSGLQAERTRLAWSRTGLSAAAVGALLLHGAEAPVDVVCGLVVLLCAVGMVLCGEVRFRAGPSTLPAWVGLFAITPGAAAVAALLVR</sequence>
<reference evidence="7 8" key="1">
    <citation type="submission" date="2018-02" db="EMBL/GenBank/DDBJ databases">
        <title>Genomic Encyclopedia of Archaeal and Bacterial Type Strains, Phase II (KMG-II): from individual species to whole genera.</title>
        <authorList>
            <person name="Goeker M."/>
        </authorList>
    </citation>
    <scope>NUCLEOTIDE SEQUENCE [LARGE SCALE GENOMIC DNA]</scope>
    <source>
        <strain evidence="7 8">YU 961-1</strain>
    </source>
</reference>
<protein>
    <submittedName>
        <fullName evidence="7">Uncharacterized protein DUF202</fullName>
    </submittedName>
</protein>
<evidence type="ECO:0000256" key="1">
    <source>
        <dbReference type="ARBA" id="ARBA00004127"/>
    </source>
</evidence>
<dbReference type="OrthoDB" id="3701077at2"/>
<dbReference type="RefSeq" id="WP_104478445.1">
    <property type="nucleotide sequence ID" value="NZ_CP154825.1"/>
</dbReference>
<comment type="caution">
    <text evidence="7">The sequence shown here is derived from an EMBL/GenBank/DDBJ whole genome shotgun (WGS) entry which is preliminary data.</text>
</comment>
<proteinExistence type="predicted"/>
<dbReference type="AlphaFoldDB" id="A0A2S6GUL8"/>
<dbReference type="Pfam" id="PF02656">
    <property type="entry name" value="DUF202"/>
    <property type="match status" value="1"/>
</dbReference>